<keyword evidence="3" id="KW-1185">Reference proteome</keyword>
<comment type="caution">
    <text evidence="2">The sequence shown here is derived from an EMBL/GenBank/DDBJ whole genome shotgun (WGS) entry which is preliminary data.</text>
</comment>
<proteinExistence type="predicted"/>
<keyword evidence="1" id="KW-0472">Membrane</keyword>
<evidence type="ECO:0000313" key="2">
    <source>
        <dbReference type="EMBL" id="KAI8577359.1"/>
    </source>
</evidence>
<accession>A0AAD5E5X1</accession>
<dbReference type="AlphaFoldDB" id="A0AAD5E5X1"/>
<feature type="transmembrane region" description="Helical" evidence="1">
    <location>
        <begin position="12"/>
        <end position="31"/>
    </location>
</feature>
<reference evidence="2" key="2">
    <citation type="journal article" date="2022" name="Proc. Natl. Acad. Sci. U.S.A.">
        <title>Diploid-dominant life cycles characterize the early evolution of Fungi.</title>
        <authorList>
            <person name="Amses K.R."/>
            <person name="Simmons D.R."/>
            <person name="Longcore J.E."/>
            <person name="Mondo S.J."/>
            <person name="Seto K."/>
            <person name="Jeronimo G.H."/>
            <person name="Bonds A.E."/>
            <person name="Quandt C.A."/>
            <person name="Davis W.J."/>
            <person name="Chang Y."/>
            <person name="Federici B.A."/>
            <person name="Kuo A."/>
            <person name="LaButti K."/>
            <person name="Pangilinan J."/>
            <person name="Andreopoulos W."/>
            <person name="Tritt A."/>
            <person name="Riley R."/>
            <person name="Hundley H."/>
            <person name="Johnson J."/>
            <person name="Lipzen A."/>
            <person name="Barry K."/>
            <person name="Lang B.F."/>
            <person name="Cuomo C.A."/>
            <person name="Buchler N.E."/>
            <person name="Grigoriev I.V."/>
            <person name="Spatafora J.W."/>
            <person name="Stajich J.E."/>
            <person name="James T.Y."/>
        </authorList>
    </citation>
    <scope>NUCLEOTIDE SEQUENCE</scope>
    <source>
        <strain evidence="2">AG</strain>
    </source>
</reference>
<reference evidence="2" key="1">
    <citation type="submission" date="2021-06" db="EMBL/GenBank/DDBJ databases">
        <authorList>
            <consortium name="DOE Joint Genome Institute"/>
            <person name="Mondo S.J."/>
            <person name="Amses K.R."/>
            <person name="Simmons D.R."/>
            <person name="Longcore J.E."/>
            <person name="Seto K."/>
            <person name="Alves G.H."/>
            <person name="Bonds A.E."/>
            <person name="Quandt C.A."/>
            <person name="Davis W.J."/>
            <person name="Chang Y."/>
            <person name="Letcher P.M."/>
            <person name="Powell M.J."/>
            <person name="Kuo A."/>
            <person name="Labutti K."/>
            <person name="Pangilinan J."/>
            <person name="Andreopoulos W."/>
            <person name="Tritt A."/>
            <person name="Riley R."/>
            <person name="Hundley H."/>
            <person name="Johnson J."/>
            <person name="Lipzen A."/>
            <person name="Barry K."/>
            <person name="Berbee M.L."/>
            <person name="Buchler N.E."/>
            <person name="Grigoriev I.V."/>
            <person name="Spatafora J.W."/>
            <person name="Stajich J.E."/>
            <person name="James T.Y."/>
        </authorList>
    </citation>
    <scope>NUCLEOTIDE SEQUENCE</scope>
    <source>
        <strain evidence="2">AG</strain>
    </source>
</reference>
<gene>
    <name evidence="2" type="ORF">K450DRAFT_252100</name>
</gene>
<dbReference type="RefSeq" id="XP_051442363.1">
    <property type="nucleotide sequence ID" value="XM_051590821.1"/>
</dbReference>
<protein>
    <submittedName>
        <fullName evidence="2">Uncharacterized protein</fullName>
    </submittedName>
</protein>
<sequence>MVVLSSEEESVVEAVVIELLLVVVALASWANTEAAAARAVRQITDRERILKQREWGLGGGKYL</sequence>
<evidence type="ECO:0000313" key="3">
    <source>
        <dbReference type="Proteomes" id="UP001206595"/>
    </source>
</evidence>
<name>A0AAD5E5X1_UMBRA</name>
<keyword evidence="1" id="KW-1133">Transmembrane helix</keyword>
<dbReference type="EMBL" id="MU620941">
    <property type="protein sequence ID" value="KAI8577359.1"/>
    <property type="molecule type" value="Genomic_DNA"/>
</dbReference>
<keyword evidence="1" id="KW-0812">Transmembrane</keyword>
<evidence type="ECO:0000256" key="1">
    <source>
        <dbReference type="SAM" id="Phobius"/>
    </source>
</evidence>
<organism evidence="2 3">
    <name type="scientific">Umbelopsis ramanniana AG</name>
    <dbReference type="NCBI Taxonomy" id="1314678"/>
    <lineage>
        <taxon>Eukaryota</taxon>
        <taxon>Fungi</taxon>
        <taxon>Fungi incertae sedis</taxon>
        <taxon>Mucoromycota</taxon>
        <taxon>Mucoromycotina</taxon>
        <taxon>Umbelopsidomycetes</taxon>
        <taxon>Umbelopsidales</taxon>
        <taxon>Umbelopsidaceae</taxon>
        <taxon>Umbelopsis</taxon>
    </lineage>
</organism>
<dbReference type="GeneID" id="75916164"/>
<dbReference type="Proteomes" id="UP001206595">
    <property type="component" value="Unassembled WGS sequence"/>
</dbReference>